<feature type="non-terminal residue" evidence="2">
    <location>
        <position position="1"/>
    </location>
</feature>
<evidence type="ECO:0000313" key="2">
    <source>
        <dbReference type="EMBL" id="GAI35186.1"/>
    </source>
</evidence>
<sequence>DKLEVLNISKENSIFTLWPEEPIFSNSAGEISFSGGTPHPGFNRIGNITSASDKKGAGLGRKVQRSPLSFC</sequence>
<dbReference type="AlphaFoldDB" id="X1NY88"/>
<feature type="region of interest" description="Disordered" evidence="1">
    <location>
        <begin position="42"/>
        <end position="71"/>
    </location>
</feature>
<protein>
    <submittedName>
        <fullName evidence="2">Uncharacterized protein</fullName>
    </submittedName>
</protein>
<organism evidence="2">
    <name type="scientific">marine sediment metagenome</name>
    <dbReference type="NCBI Taxonomy" id="412755"/>
    <lineage>
        <taxon>unclassified sequences</taxon>
        <taxon>metagenomes</taxon>
        <taxon>ecological metagenomes</taxon>
    </lineage>
</organism>
<accession>X1NY88</accession>
<gene>
    <name evidence="2" type="ORF">S06H3_47581</name>
</gene>
<comment type="caution">
    <text evidence="2">The sequence shown here is derived from an EMBL/GenBank/DDBJ whole genome shotgun (WGS) entry which is preliminary data.</text>
</comment>
<evidence type="ECO:0000256" key="1">
    <source>
        <dbReference type="SAM" id="MobiDB-lite"/>
    </source>
</evidence>
<reference evidence="2" key="1">
    <citation type="journal article" date="2014" name="Front. Microbiol.">
        <title>High frequency of phylogenetically diverse reductive dehalogenase-homologous genes in deep subseafloor sedimentary metagenomes.</title>
        <authorList>
            <person name="Kawai M."/>
            <person name="Futagami T."/>
            <person name="Toyoda A."/>
            <person name="Takaki Y."/>
            <person name="Nishi S."/>
            <person name="Hori S."/>
            <person name="Arai W."/>
            <person name="Tsubouchi T."/>
            <person name="Morono Y."/>
            <person name="Uchiyama I."/>
            <person name="Ito T."/>
            <person name="Fujiyama A."/>
            <person name="Inagaki F."/>
            <person name="Takami H."/>
        </authorList>
    </citation>
    <scope>NUCLEOTIDE SEQUENCE</scope>
    <source>
        <strain evidence="2">Expedition CK06-06</strain>
    </source>
</reference>
<dbReference type="EMBL" id="BARV01029896">
    <property type="protein sequence ID" value="GAI35186.1"/>
    <property type="molecule type" value="Genomic_DNA"/>
</dbReference>
<name>X1NY88_9ZZZZ</name>
<proteinExistence type="predicted"/>